<keyword evidence="3" id="KW-0159">Chromosome partition</keyword>
<dbReference type="SUPFAM" id="SSF109709">
    <property type="entry name" value="KorB DNA-binding domain-like"/>
    <property type="match status" value="1"/>
</dbReference>
<evidence type="ECO:0000259" key="6">
    <source>
        <dbReference type="SMART" id="SM00470"/>
    </source>
</evidence>
<feature type="region of interest" description="Disordered" evidence="5">
    <location>
        <begin position="242"/>
        <end position="283"/>
    </location>
</feature>
<dbReference type="AlphaFoldDB" id="A0A1G9Q6I4"/>
<comment type="similarity">
    <text evidence="2">Belongs to the ParB family.</text>
</comment>
<accession>A0A1G9Q6I4</accession>
<dbReference type="SMART" id="SM00470">
    <property type="entry name" value="ParB"/>
    <property type="match status" value="1"/>
</dbReference>
<dbReference type="Gene3D" id="1.10.10.2830">
    <property type="match status" value="1"/>
</dbReference>
<evidence type="ECO:0000256" key="1">
    <source>
        <dbReference type="ARBA" id="ARBA00004453"/>
    </source>
</evidence>
<dbReference type="PANTHER" id="PTHR33375">
    <property type="entry name" value="CHROMOSOME-PARTITIONING PROTEIN PARB-RELATED"/>
    <property type="match status" value="1"/>
</dbReference>
<dbReference type="Pfam" id="PF02195">
    <property type="entry name" value="ParB_N"/>
    <property type="match status" value="1"/>
</dbReference>
<name>A0A1G9Q6I4_9FIRM</name>
<keyword evidence="4 7" id="KW-0238">DNA-binding</keyword>
<reference evidence="7 8" key="1">
    <citation type="submission" date="2016-10" db="EMBL/GenBank/DDBJ databases">
        <authorList>
            <person name="de Groot N.N."/>
        </authorList>
    </citation>
    <scope>NUCLEOTIDE SEQUENCE [LARGE SCALE GENOMIC DNA]</scope>
    <source>
        <strain evidence="7 8">SLAS-1</strain>
    </source>
</reference>
<dbReference type="GO" id="GO:0007059">
    <property type="term" value="P:chromosome segregation"/>
    <property type="evidence" value="ECO:0007669"/>
    <property type="project" value="UniProtKB-KW"/>
</dbReference>
<dbReference type="InterPro" id="IPR003115">
    <property type="entry name" value="ParB_N"/>
</dbReference>
<sequence>MNEEKKSRLGRGLDALLGSKGEHDQELKDINLERIEPNPYQPRDNAAAEEELEELAESVRENGILQPVILTTSGEGYYLVAGERRWRAARKAGLERIPALVRDLDQDKMMELALIENIHRKDLNPLEEARAYKQLLEELDLTQAELSSRLGRSRSSISNSLRLLKLPLEVQEYVSRETLSAGQARTLAGIDSKDQQIKAAEKIMEEKMSVRETEKYVSRLKKSAEESGERKDKELLNIDRLSQKVKTETSEPGEQLDEDEIDVRHSDGGVEDKSRQVRRSSLEKQLSRMLPLEIKIKEDEESWQLHIKADSLDQLENLLQKFEE</sequence>
<keyword evidence="8" id="KW-1185">Reference proteome</keyword>
<evidence type="ECO:0000256" key="4">
    <source>
        <dbReference type="ARBA" id="ARBA00023125"/>
    </source>
</evidence>
<dbReference type="RefSeq" id="WP_159429880.1">
    <property type="nucleotide sequence ID" value="NZ_FNGO01000015.1"/>
</dbReference>
<dbReference type="Proteomes" id="UP000199476">
    <property type="component" value="Unassembled WGS sequence"/>
</dbReference>
<dbReference type="SUPFAM" id="SSF110849">
    <property type="entry name" value="ParB/Sulfiredoxin"/>
    <property type="match status" value="1"/>
</dbReference>
<gene>
    <name evidence="7" type="ORF">SAMN04488692_11551</name>
</gene>
<feature type="domain" description="ParB-like N-terminal" evidence="6">
    <location>
        <begin position="28"/>
        <end position="118"/>
    </location>
</feature>
<dbReference type="OrthoDB" id="9802051at2"/>
<protein>
    <submittedName>
        <fullName evidence="7">Chromosome segregation DNA-binding protein</fullName>
    </submittedName>
</protein>
<dbReference type="GO" id="GO:0003677">
    <property type="term" value="F:DNA binding"/>
    <property type="evidence" value="ECO:0007669"/>
    <property type="project" value="UniProtKB-KW"/>
</dbReference>
<dbReference type="STRING" id="321763.SAMN04488692_11551"/>
<evidence type="ECO:0000313" key="8">
    <source>
        <dbReference type="Proteomes" id="UP000199476"/>
    </source>
</evidence>
<dbReference type="InterPro" id="IPR036086">
    <property type="entry name" value="ParB/Sulfiredoxin_sf"/>
</dbReference>
<dbReference type="InterPro" id="IPR041468">
    <property type="entry name" value="HTH_ParB/Spo0J"/>
</dbReference>
<dbReference type="FunFam" id="3.90.1530.30:FF:000001">
    <property type="entry name" value="Chromosome partitioning protein ParB"/>
    <property type="match status" value="1"/>
</dbReference>
<evidence type="ECO:0000313" key="7">
    <source>
        <dbReference type="EMBL" id="SDM06097.1"/>
    </source>
</evidence>
<organism evidence="7 8">
    <name type="scientific">Halarsenatibacter silvermanii</name>
    <dbReference type="NCBI Taxonomy" id="321763"/>
    <lineage>
        <taxon>Bacteria</taxon>
        <taxon>Bacillati</taxon>
        <taxon>Bacillota</taxon>
        <taxon>Clostridia</taxon>
        <taxon>Halanaerobiales</taxon>
        <taxon>Halarsenatibacteraceae</taxon>
        <taxon>Halarsenatibacter</taxon>
    </lineage>
</organism>
<dbReference type="InterPro" id="IPR004437">
    <property type="entry name" value="ParB/RepB/Spo0J"/>
</dbReference>
<dbReference type="FunFam" id="1.10.10.2830:FF:000001">
    <property type="entry name" value="Chromosome partitioning protein ParB"/>
    <property type="match status" value="1"/>
</dbReference>
<feature type="region of interest" description="Disordered" evidence="5">
    <location>
        <begin position="1"/>
        <end position="25"/>
    </location>
</feature>
<dbReference type="GO" id="GO:0005694">
    <property type="term" value="C:chromosome"/>
    <property type="evidence" value="ECO:0007669"/>
    <property type="project" value="TreeGrafter"/>
</dbReference>
<dbReference type="InterPro" id="IPR050336">
    <property type="entry name" value="Chromosome_partition/occlusion"/>
</dbReference>
<evidence type="ECO:0000256" key="2">
    <source>
        <dbReference type="ARBA" id="ARBA00006295"/>
    </source>
</evidence>
<dbReference type="GO" id="GO:0009295">
    <property type="term" value="C:nucleoid"/>
    <property type="evidence" value="ECO:0007669"/>
    <property type="project" value="UniProtKB-SubCell"/>
</dbReference>
<dbReference type="PANTHER" id="PTHR33375:SF1">
    <property type="entry name" value="CHROMOSOME-PARTITIONING PROTEIN PARB-RELATED"/>
    <property type="match status" value="1"/>
</dbReference>
<comment type="subcellular location">
    <subcellularLocation>
        <location evidence="1">Cytoplasm</location>
        <location evidence="1">Nucleoid</location>
    </subcellularLocation>
</comment>
<dbReference type="Gene3D" id="3.90.1530.30">
    <property type="match status" value="1"/>
</dbReference>
<evidence type="ECO:0000256" key="3">
    <source>
        <dbReference type="ARBA" id="ARBA00022829"/>
    </source>
</evidence>
<evidence type="ECO:0000256" key="5">
    <source>
        <dbReference type="SAM" id="MobiDB-lite"/>
    </source>
</evidence>
<feature type="compositionally biased region" description="Basic and acidic residues" evidence="5">
    <location>
        <begin position="262"/>
        <end position="283"/>
    </location>
</feature>
<dbReference type="Pfam" id="PF17762">
    <property type="entry name" value="HTH_ParB"/>
    <property type="match status" value="1"/>
</dbReference>
<proteinExistence type="inferred from homology"/>
<dbReference type="NCBIfam" id="TIGR00180">
    <property type="entry name" value="parB_part"/>
    <property type="match status" value="1"/>
</dbReference>
<dbReference type="EMBL" id="FNGO01000015">
    <property type="protein sequence ID" value="SDM06097.1"/>
    <property type="molecule type" value="Genomic_DNA"/>
</dbReference>